<name>A0A1T4Y152_9BACL</name>
<gene>
    <name evidence="2" type="ORF">SAMN04244570_1651</name>
</gene>
<dbReference type="AlphaFoldDB" id="A0A1T4Y152"/>
<dbReference type="PANTHER" id="PTHR34474:SF2">
    <property type="entry name" value="SIGNAL TRANSDUCTION PROTEIN TRAP"/>
    <property type="match status" value="1"/>
</dbReference>
<organism evidence="2 3">
    <name type="scientific">Sporosarcina newyorkensis</name>
    <dbReference type="NCBI Taxonomy" id="759851"/>
    <lineage>
        <taxon>Bacteria</taxon>
        <taxon>Bacillati</taxon>
        <taxon>Bacillota</taxon>
        <taxon>Bacilli</taxon>
        <taxon>Bacillales</taxon>
        <taxon>Caryophanaceae</taxon>
        <taxon>Sporosarcina</taxon>
    </lineage>
</organism>
<dbReference type="RefSeq" id="WP_009765875.1">
    <property type="nucleotide sequence ID" value="NZ_FUYJ01000002.1"/>
</dbReference>
<protein>
    <recommendedName>
        <fullName evidence="1">ABM domain-containing protein</fullName>
    </recommendedName>
</protein>
<keyword evidence="3" id="KW-1185">Reference proteome</keyword>
<dbReference type="Proteomes" id="UP000190042">
    <property type="component" value="Unassembled WGS sequence"/>
</dbReference>
<evidence type="ECO:0000313" key="3">
    <source>
        <dbReference type="Proteomes" id="UP000190042"/>
    </source>
</evidence>
<evidence type="ECO:0000313" key="2">
    <source>
        <dbReference type="EMBL" id="SKA95516.1"/>
    </source>
</evidence>
<dbReference type="InterPro" id="IPR050404">
    <property type="entry name" value="Heme-degrading_MO"/>
</dbReference>
<dbReference type="EMBL" id="FUYJ01000002">
    <property type="protein sequence ID" value="SKA95516.1"/>
    <property type="molecule type" value="Genomic_DNA"/>
</dbReference>
<dbReference type="InterPro" id="IPR007138">
    <property type="entry name" value="ABM_dom"/>
</dbReference>
<dbReference type="SUPFAM" id="SSF54909">
    <property type="entry name" value="Dimeric alpha+beta barrel"/>
    <property type="match status" value="1"/>
</dbReference>
<dbReference type="InterPro" id="IPR011008">
    <property type="entry name" value="Dimeric_a/b-barrel"/>
</dbReference>
<reference evidence="3" key="1">
    <citation type="submission" date="2017-02" db="EMBL/GenBank/DDBJ databases">
        <authorList>
            <person name="Varghese N."/>
            <person name="Submissions S."/>
        </authorList>
    </citation>
    <scope>NUCLEOTIDE SEQUENCE [LARGE SCALE GENOMIC DNA]</scope>
    <source>
        <strain evidence="3">DSM 23966</strain>
    </source>
</reference>
<dbReference type="PROSITE" id="PS51725">
    <property type="entry name" value="ABM"/>
    <property type="match status" value="1"/>
</dbReference>
<dbReference type="PANTHER" id="PTHR34474">
    <property type="entry name" value="SIGNAL TRANSDUCTION PROTEIN TRAP"/>
    <property type="match status" value="1"/>
</dbReference>
<accession>A0A1T4Y152</accession>
<proteinExistence type="predicted"/>
<dbReference type="Pfam" id="PF03992">
    <property type="entry name" value="ABM"/>
    <property type="match status" value="1"/>
</dbReference>
<dbReference type="Gene3D" id="3.30.70.100">
    <property type="match status" value="1"/>
</dbReference>
<evidence type="ECO:0000259" key="1">
    <source>
        <dbReference type="PROSITE" id="PS51725"/>
    </source>
</evidence>
<sequence>MNIYMTTGTIDFMEKVKEKYKNESIILMNGGGHTLLLHETSGASVFQTPRKYEVVGAEGQLSENGYYALDNVAVTDEGKPIFEHHYKTMGTKLKDLPGFIAFRLLRPIGSDTYIILTEWTEKRLYELWHNSPGSKLSNPNNFKDQGGATLHIFSSAPYTATYKTPTEEI</sequence>
<feature type="domain" description="ABM" evidence="1">
    <location>
        <begin position="66"/>
        <end position="162"/>
    </location>
</feature>